<dbReference type="CDD" id="cd02035">
    <property type="entry name" value="ArsA"/>
    <property type="match status" value="2"/>
</dbReference>
<feature type="domain" description="AAA+ ATPase" evidence="2">
    <location>
        <begin position="325"/>
        <end position="528"/>
    </location>
</feature>
<dbReference type="EMBL" id="JBJHZY010000001">
    <property type="protein sequence ID" value="MFL0266694.1"/>
    <property type="molecule type" value="Genomic_DNA"/>
</dbReference>
<dbReference type="Pfam" id="PF02374">
    <property type="entry name" value="ArsA_ATPase"/>
    <property type="match status" value="3"/>
</dbReference>
<reference evidence="3 4" key="1">
    <citation type="submission" date="2024-11" db="EMBL/GenBank/DDBJ databases">
        <authorList>
            <person name="Heng Y.C."/>
            <person name="Lim A.C.H."/>
            <person name="Lee J.K.Y."/>
            <person name="Kittelmann S."/>
        </authorList>
    </citation>
    <scope>NUCLEOTIDE SEQUENCE [LARGE SCALE GENOMIC DNA]</scope>
    <source>
        <strain evidence="3 4">WILCCON 0202</strain>
    </source>
</reference>
<dbReference type="PANTHER" id="PTHR10803:SF3">
    <property type="entry name" value="ATPASE GET3"/>
    <property type="match status" value="1"/>
</dbReference>
<dbReference type="InterPro" id="IPR016300">
    <property type="entry name" value="ATPase_ArsA/GET3"/>
</dbReference>
<dbReference type="NCBIfam" id="TIGR04291">
    <property type="entry name" value="arsen_driv_ArsA"/>
    <property type="match status" value="1"/>
</dbReference>
<dbReference type="RefSeq" id="WP_406763323.1">
    <property type="nucleotide sequence ID" value="NZ_JBJHZY010000001.1"/>
</dbReference>
<protein>
    <submittedName>
        <fullName evidence="3">Arsenical pump-driving ATPase</fullName>
    </submittedName>
</protein>
<dbReference type="SMART" id="SM00382">
    <property type="entry name" value="AAA"/>
    <property type="match status" value="2"/>
</dbReference>
<dbReference type="Proteomes" id="UP001623661">
    <property type="component" value="Unassembled WGS sequence"/>
</dbReference>
<dbReference type="InterPro" id="IPR025723">
    <property type="entry name" value="ArsA/GET3_ATPase-like"/>
</dbReference>
<comment type="caution">
    <text evidence="3">The sequence shown here is derived from an EMBL/GenBank/DDBJ whole genome shotgun (WGS) entry which is preliminary data.</text>
</comment>
<evidence type="ECO:0000259" key="2">
    <source>
        <dbReference type="SMART" id="SM00382"/>
    </source>
</evidence>
<evidence type="ECO:0000313" key="4">
    <source>
        <dbReference type="Proteomes" id="UP001623661"/>
    </source>
</evidence>
<dbReference type="NCBIfam" id="TIGR00345">
    <property type="entry name" value="GET3_arsA_TRC40"/>
    <property type="match status" value="1"/>
</dbReference>
<dbReference type="PANTHER" id="PTHR10803">
    <property type="entry name" value="ARSENICAL PUMP-DRIVING ATPASE ARSENITE-TRANSLOCATING ATPASE"/>
    <property type="match status" value="1"/>
</dbReference>
<comment type="similarity">
    <text evidence="1">Belongs to the arsA ATPase family.</text>
</comment>
<organism evidence="3 4">
    <name type="scientific">Candidatus Clostridium radicumherbarum</name>
    <dbReference type="NCBI Taxonomy" id="3381662"/>
    <lineage>
        <taxon>Bacteria</taxon>
        <taxon>Bacillati</taxon>
        <taxon>Bacillota</taxon>
        <taxon>Clostridia</taxon>
        <taxon>Eubacteriales</taxon>
        <taxon>Clostridiaceae</taxon>
        <taxon>Clostridium</taxon>
    </lineage>
</organism>
<dbReference type="InterPro" id="IPR027541">
    <property type="entry name" value="Ars_ATPase"/>
</dbReference>
<accession>A0ABW8TLY9</accession>
<evidence type="ECO:0000256" key="1">
    <source>
        <dbReference type="ARBA" id="ARBA00011040"/>
    </source>
</evidence>
<proteinExistence type="inferred from homology"/>
<feature type="domain" description="AAA+ ATPase" evidence="2">
    <location>
        <begin position="12"/>
        <end position="236"/>
    </location>
</feature>
<dbReference type="SUPFAM" id="SSF52540">
    <property type="entry name" value="P-loop containing nucleoside triphosphate hydrolases"/>
    <property type="match status" value="2"/>
</dbReference>
<evidence type="ECO:0000313" key="3">
    <source>
        <dbReference type="EMBL" id="MFL0266694.1"/>
    </source>
</evidence>
<dbReference type="PIRSF" id="PIRSF001327">
    <property type="entry name" value="Arsenical_pump-driving_ATPase"/>
    <property type="match status" value="1"/>
</dbReference>
<name>A0ABW8TLY9_9CLOT</name>
<dbReference type="InterPro" id="IPR027417">
    <property type="entry name" value="P-loop_NTPase"/>
</dbReference>
<dbReference type="InterPro" id="IPR003593">
    <property type="entry name" value="AAA+_ATPase"/>
</dbReference>
<gene>
    <name evidence="3" type="primary">arsA</name>
    <name evidence="3" type="ORF">ACJDUH_01175</name>
</gene>
<keyword evidence="4" id="KW-1185">Reference proteome</keyword>
<dbReference type="Gene3D" id="3.40.50.300">
    <property type="entry name" value="P-loop containing nucleotide triphosphate hydrolases"/>
    <property type="match status" value="2"/>
</dbReference>
<sequence>MFKEFNISDINLTKYLFFTGKGGVGKTSTACAVAVTLADEGKKIMLISTDPASNLQDVFNTELNNKGVEIKEVPNLVVANFNPEEAAAEYRESVLAPYRGKLPESVIKNMEEQLSGSCTVEIAAFNEFSGFITDEKAALEFDHIIFDTAPTGHTLRMLQLPSAWSNFISESTHGASCLGQLSGLEDKKEVYKNAVKTLSDGEKTTLILVSRPETSPLIEAERASKELQDIGVKNQLLIINGVLKESDDKLSHAIFEKQQKSLKDIPVSIKDIEAFEIPLRPYNITGLENVRAFLKNNNIKLNKETLNTNNISKLNNVIDDLYNSGKKVIFTMGKGGVGKTTIAAAIALGLTKMGRKVHLTTTDPAAHLKFVLDESCGITLSNIDEKEELARYQDEVLSKARETMGEDDIAYVEEDLRSPCTQEIAVFRAFAEIVERSENEIVVIDTAPTGHTLLLLDSTQSYNKEIQRSQGDIPESVKKLLPKLRNEEETEVIIVTLAEATPVYEAERLQSDLSRAGILSKWWVINSSFYAANTTNAILQVKASNEVQWINKVNEISHGNFAVIEWLQDEVKGEKLEDLL</sequence>